<dbReference type="InterPro" id="IPR013154">
    <property type="entry name" value="ADH-like_N"/>
</dbReference>
<dbReference type="InterPro" id="IPR049552">
    <property type="entry name" value="PKS_DH_N"/>
</dbReference>
<protein>
    <submittedName>
        <fullName evidence="10">Beta-ketoacyl synthase domain-containing protein</fullName>
    </submittedName>
</protein>
<feature type="region of interest" description="N-terminal hotdog fold" evidence="6">
    <location>
        <begin position="871"/>
        <end position="1009"/>
    </location>
</feature>
<dbReference type="InterPro" id="IPR016036">
    <property type="entry name" value="Malonyl_transacylase_ACP-bd"/>
</dbReference>
<evidence type="ECO:0000256" key="1">
    <source>
        <dbReference type="ARBA" id="ARBA00022450"/>
    </source>
</evidence>
<dbReference type="InterPro" id="IPR014030">
    <property type="entry name" value="Ketoacyl_synth_N"/>
</dbReference>
<dbReference type="Pfam" id="PF21089">
    <property type="entry name" value="PKS_DH_N"/>
    <property type="match status" value="1"/>
</dbReference>
<evidence type="ECO:0000256" key="3">
    <source>
        <dbReference type="ARBA" id="ARBA00022679"/>
    </source>
</evidence>
<dbReference type="InterPro" id="IPR013968">
    <property type="entry name" value="PKS_KR"/>
</dbReference>
<dbReference type="SUPFAM" id="SSF47336">
    <property type="entry name" value="ACP-like"/>
    <property type="match status" value="1"/>
</dbReference>
<dbReference type="InterPro" id="IPR009081">
    <property type="entry name" value="PP-bd_ACP"/>
</dbReference>
<dbReference type="SUPFAM" id="SSF51735">
    <property type="entry name" value="NAD(P)-binding Rossmann-fold domains"/>
    <property type="match status" value="3"/>
</dbReference>
<evidence type="ECO:0000256" key="5">
    <source>
        <dbReference type="ARBA" id="ARBA00023315"/>
    </source>
</evidence>
<reference evidence="10 11" key="1">
    <citation type="submission" date="2024-06" db="EMBL/GenBank/DDBJ databases">
        <title>Complete genome of Phlyctema vagabunda strain 19-DSS-EL-015.</title>
        <authorList>
            <person name="Fiorenzani C."/>
        </authorList>
    </citation>
    <scope>NUCLEOTIDE SEQUENCE [LARGE SCALE GENOMIC DNA]</scope>
    <source>
        <strain evidence="10 11">19-DSS-EL-015</strain>
    </source>
</reference>
<dbReference type="InterPro" id="IPR020806">
    <property type="entry name" value="PKS_PP-bd"/>
</dbReference>
<dbReference type="SUPFAM" id="SSF53901">
    <property type="entry name" value="Thiolase-like"/>
    <property type="match status" value="1"/>
</dbReference>
<dbReference type="PROSITE" id="PS50075">
    <property type="entry name" value="CARRIER"/>
    <property type="match status" value="1"/>
</dbReference>
<keyword evidence="4" id="KW-0511">Multifunctional enzyme</keyword>
<evidence type="ECO:0000259" key="9">
    <source>
        <dbReference type="PROSITE" id="PS52019"/>
    </source>
</evidence>
<accession>A0ABR4P9G3</accession>
<dbReference type="PROSITE" id="PS52004">
    <property type="entry name" value="KS3_2"/>
    <property type="match status" value="1"/>
</dbReference>
<dbReference type="InterPro" id="IPR002364">
    <property type="entry name" value="Quin_OxRdtase/zeta-crystal_CS"/>
</dbReference>
<dbReference type="Pfam" id="PF00698">
    <property type="entry name" value="Acyl_transf_1"/>
    <property type="match status" value="1"/>
</dbReference>
<evidence type="ECO:0000313" key="11">
    <source>
        <dbReference type="Proteomes" id="UP001629113"/>
    </source>
</evidence>
<keyword evidence="3" id="KW-0808">Transferase</keyword>
<dbReference type="InterPro" id="IPR014043">
    <property type="entry name" value="Acyl_transferase_dom"/>
</dbReference>
<dbReference type="Pfam" id="PF08240">
    <property type="entry name" value="ADH_N"/>
    <property type="match status" value="1"/>
</dbReference>
<dbReference type="InterPro" id="IPR036291">
    <property type="entry name" value="NAD(P)-bd_dom_sf"/>
</dbReference>
<dbReference type="Pfam" id="PF08659">
    <property type="entry name" value="KR"/>
    <property type="match status" value="1"/>
</dbReference>
<dbReference type="InterPro" id="IPR001227">
    <property type="entry name" value="Ac_transferase_dom_sf"/>
</dbReference>
<dbReference type="InterPro" id="IPR032821">
    <property type="entry name" value="PKS_assoc"/>
</dbReference>
<dbReference type="CDD" id="cd00833">
    <property type="entry name" value="PKS"/>
    <property type="match status" value="1"/>
</dbReference>
<evidence type="ECO:0000256" key="6">
    <source>
        <dbReference type="PROSITE-ProRule" id="PRU01363"/>
    </source>
</evidence>
<dbReference type="PROSITE" id="PS52019">
    <property type="entry name" value="PKS_MFAS_DH"/>
    <property type="match status" value="1"/>
</dbReference>
<comment type="caution">
    <text evidence="10">The sequence shown here is derived from an EMBL/GenBank/DDBJ whole genome shotgun (WGS) entry which is preliminary data.</text>
</comment>
<dbReference type="SMART" id="SM00823">
    <property type="entry name" value="PKS_PP"/>
    <property type="match status" value="1"/>
</dbReference>
<dbReference type="Gene3D" id="3.40.50.720">
    <property type="entry name" value="NAD(P)-binding Rossmann-like Domain"/>
    <property type="match status" value="3"/>
</dbReference>
<dbReference type="InterPro" id="IPR016039">
    <property type="entry name" value="Thiolase-like"/>
</dbReference>
<dbReference type="InterPro" id="IPR050091">
    <property type="entry name" value="PKS_NRPS_Biosynth_Enz"/>
</dbReference>
<dbReference type="SUPFAM" id="SSF55048">
    <property type="entry name" value="Probable ACP-binding domain of malonyl-CoA ACP transacylase"/>
    <property type="match status" value="1"/>
</dbReference>
<dbReference type="PANTHER" id="PTHR43775">
    <property type="entry name" value="FATTY ACID SYNTHASE"/>
    <property type="match status" value="1"/>
</dbReference>
<proteinExistence type="predicted"/>
<dbReference type="Gene3D" id="3.40.50.150">
    <property type="entry name" value="Vaccinia Virus protein VP39"/>
    <property type="match status" value="1"/>
</dbReference>
<organism evidence="10 11">
    <name type="scientific">Phlyctema vagabunda</name>
    <dbReference type="NCBI Taxonomy" id="108571"/>
    <lineage>
        <taxon>Eukaryota</taxon>
        <taxon>Fungi</taxon>
        <taxon>Dikarya</taxon>
        <taxon>Ascomycota</taxon>
        <taxon>Pezizomycotina</taxon>
        <taxon>Leotiomycetes</taxon>
        <taxon>Helotiales</taxon>
        <taxon>Dermateaceae</taxon>
        <taxon>Phlyctema</taxon>
    </lineage>
</organism>
<dbReference type="Pfam" id="PF16197">
    <property type="entry name" value="KAsynt_C_assoc"/>
    <property type="match status" value="1"/>
</dbReference>
<dbReference type="InterPro" id="IPR016035">
    <property type="entry name" value="Acyl_Trfase/lysoPLipase"/>
</dbReference>
<feature type="active site" description="Proton donor; for dehydratase activity" evidence="6">
    <location>
        <position position="1085"/>
    </location>
</feature>
<dbReference type="InterPro" id="IPR011032">
    <property type="entry name" value="GroES-like_sf"/>
</dbReference>
<evidence type="ECO:0000259" key="8">
    <source>
        <dbReference type="PROSITE" id="PS52004"/>
    </source>
</evidence>
<dbReference type="Pfam" id="PF23114">
    <property type="entry name" value="NAD-bd_HRPKS_sdrA"/>
    <property type="match status" value="1"/>
</dbReference>
<dbReference type="Proteomes" id="UP001629113">
    <property type="component" value="Unassembled WGS sequence"/>
</dbReference>
<dbReference type="SUPFAM" id="SSF50129">
    <property type="entry name" value="GroES-like"/>
    <property type="match status" value="1"/>
</dbReference>
<dbReference type="SMART" id="SM00825">
    <property type="entry name" value="PKS_KS"/>
    <property type="match status" value="1"/>
</dbReference>
<dbReference type="InterPro" id="IPR049900">
    <property type="entry name" value="PKS_mFAS_DH"/>
</dbReference>
<dbReference type="Pfam" id="PF23297">
    <property type="entry name" value="ACP_SdgA_C"/>
    <property type="match status" value="1"/>
</dbReference>
<feature type="domain" description="PKS/mFAS DH" evidence="9">
    <location>
        <begin position="871"/>
        <end position="1179"/>
    </location>
</feature>
<dbReference type="Gene3D" id="1.10.1200.10">
    <property type="entry name" value="ACP-like"/>
    <property type="match status" value="1"/>
</dbReference>
<evidence type="ECO:0000256" key="4">
    <source>
        <dbReference type="ARBA" id="ARBA00023268"/>
    </source>
</evidence>
<evidence type="ECO:0000259" key="7">
    <source>
        <dbReference type="PROSITE" id="PS50075"/>
    </source>
</evidence>
<dbReference type="Gene3D" id="3.40.366.10">
    <property type="entry name" value="Malonyl-Coenzyme A Acyl Carrier Protein, domain 2"/>
    <property type="match status" value="1"/>
</dbReference>
<keyword evidence="1" id="KW-0596">Phosphopantetheine</keyword>
<dbReference type="SMART" id="SM00822">
    <property type="entry name" value="PKS_KR"/>
    <property type="match status" value="1"/>
</dbReference>
<dbReference type="Gene3D" id="3.40.47.10">
    <property type="match status" value="1"/>
</dbReference>
<feature type="domain" description="Ketosynthase family 3 (KS3)" evidence="8">
    <location>
        <begin position="1"/>
        <end position="372"/>
    </location>
</feature>
<feature type="region of interest" description="C-terminal hotdog fold" evidence="6">
    <location>
        <begin position="1021"/>
        <end position="1179"/>
    </location>
</feature>
<dbReference type="CDD" id="cd05195">
    <property type="entry name" value="enoyl_red"/>
    <property type="match status" value="1"/>
</dbReference>
<keyword evidence="2" id="KW-0597">Phosphoprotein</keyword>
<keyword evidence="11" id="KW-1185">Reference proteome</keyword>
<dbReference type="InterPro" id="IPR056501">
    <property type="entry name" value="NAD-bd_HRPKS_sdrA"/>
</dbReference>
<sequence>MRSPGSMFCENIDVSEFDAPFFGISRVDAVAMDPQQRQIMEVVYEGLENAGIPLESLAGKKFGVFVGSYGVDYADMGNRDPEDRPTGVTVGVGRAIQSGRLSHFLNTKGLSMTLDTACSGSLVGVDLACRYLDTRQIDGAIIAASNIYLSPEGNMDRGAMREAWSATGFCHTFDAKADGYIKSEATNMVILKRLDDAIRDNDPIRAIIRGSATNSNGWTPGIASPSSAAQSEVIRAAYQNAGITDFSKTTYLECHGTGTLAGDPIEAKGAGDVFADGRTSANPLLVGSIKSNVGHSEPAAGISGLMKAVLAIENKKIPGTPTFVTPNPKIQFEALKIKASRTAIPWPKGDLRRASVNSFGYSGANAHVVIDDIDSSLSRASINHVSSYVSGYADLWDDDDDDELLEQPQLLVFSANDDKSLKEYAKAISRHIINPNVKLQLSDLAYTLSERRSRHFNRAYLVTQSTKLEETSFVYGKKSTDLPKLGFVFTGQGAQWSQMGKELVQNFPQASVLLKKLDTVLQNSPNPPTWSLFKELVEPRSPETLRLPEFSQPLVTALQLVLLDILQSWGIEPVCTVGHSSGEIAAAYAAGYLTQEEAIKIAFYRGRASSDLFDPQGTPVGMLAVGLGATEVTIYLETFPNASQVQIGCVNSPKSVTVSGEVAALTELKALLDADGHFARLLQVDLAYHSKFMTSIGNHYHDLLVKNCVSPEVGSEHVSMFSSVTGHRVSEALDSNYWKANMVSPVLFDQALEQVVSTKAADYLIEIGPSGALAGPIAQILKSMDGEGPGVQYCASYKRGKGAVNALYEVAGRMFVAGMSVDMTKVNQYKKGEERPRMIIDLPNYAWNHATKYWYENEASKEWRFRQFPHHDLIGTKILGTSWHSPSFKKSLRVSDLPWLKDHKMGHEIVFPAAGFMAMAVEALYQTSYSLAMAEGKDKLEGSSYRFRNVSFMKALVLEDNGDAAKVMITLSPRADIKGGWYQFKVSSLNGEQWNENCRGDIKLEEDSNKVGSEDALKPLAYSTPASSWYKAMTDAGYTFGPAFEKHLEIESIPDTRRSRSLVSLEEPTAEYKQSAYAMHPACIDGCLQSVTPSLWQGNRASVDAVLVPAMIDHAVINWKPKTSSVGIATTTSSYIGVGPPEDTKSYMSSASVYDQDSGALLFELRGLRYHKLDTRADLHASHTYNRVIWKPHLDFLKEDQIPQVSSELLTYDNLDGRSSRSTTAVIDILGHTKPNLKLMEINMAEDDSSSLWFDDSLLDKSSRVAYSSYVLATAHASTMVECQEKFQGKRKAEFQLIDLSRDSEDFVMPNSDLDLIILKLSDGSTSSLPNIARNVQGMLADGGQVLVMSNPPIFRKSSGSGSEDFILVEKDNKCLKSAIEALETQGFAAAIKIANVAGSQKSLDSAVLLKANVPAVAADPNTEIHVVQFSENAKYNSSIISSLSELGWKITCHVLPVPSLPAKAKILVLDELSSPLFPEINEAQWEAVQGLAESENRVLWVTEGSQYKVTKPTNAIVHGLMRTMRAEDPTLQLITLDVEKSEGPATVNSIDKILKLLQAPQPKRLRETEYAERDGIIYVSRISPDELINQEETSDSQGAPTALRYLSEAEETIRLRCERLGTLDALVYSEVSSDSTLKDDCVEVEIHAAGLNFKDIAVSMGIVPENQYLLGLEGAGVVKRAGKSVTKVKVGQRVMVYEKGTFANKIHATEDSIFPLPDSMTYEEAATLPSVYMVSMYGLFNVAHMHKGQSVLIHSASGGVGIAAIQLCKYIGAEVYATVGTDEKRQFLIDNFQIPSSRIFSSRTTDFASEILSLTDGRGVDIVLNSLTGELLDASWRIVADGGTLVEIGKRDMLDRNSLAMDPFNRNCSYQGVDVSRNKMQGPVMAKIWEELFGLIAKGHLKPIDPMKVFAFEDIPSAFRLMRSGKHIGKIVVSRGDTKNVEVPVRPMKKPLALRQEVSYLIVGGLKGLCGSLAIYLAQHGAKNLVILSRSGCADEKSQGIIRDLDALGCHLDLMEGDVSVPADVDRIFKEATVPISGVIQGAMVLRDKTFSSMTVEDYHQAIRCKVQGTWNIHNTALKYGLPLDFFTILSSISGVVGQKGQANYASANVFLDAFSYYRRQLGLNSNTVDLGVIEDVGYMHKHQELGAFMDSSIWTGINESLLHKILRFSILQQVNPINRLTGAQMITGIPVPQVEGAMLMRDARFGPLCFSDDAVGNSSDGKDGSKDIQAFFVLLRFGADHSKVLAACVDLIDKQLSTSLRLTEPIEPAKPLTSYGLDSLAAVEFRNWVRMELSAELTTLEITNSSSVFALCEKIISKIPIGKDSKET</sequence>
<evidence type="ECO:0000313" key="10">
    <source>
        <dbReference type="EMBL" id="KAL3419948.1"/>
    </source>
</evidence>
<dbReference type="InterPro" id="IPR014031">
    <property type="entry name" value="Ketoacyl_synth_C"/>
</dbReference>
<dbReference type="Gene3D" id="3.90.180.10">
    <property type="entry name" value="Medium-chain alcohol dehydrogenases, catalytic domain"/>
    <property type="match status" value="1"/>
</dbReference>
<dbReference type="PANTHER" id="PTHR43775:SF18">
    <property type="entry name" value="ENZYME, PUTATIVE (JCVI)-RELATED"/>
    <property type="match status" value="1"/>
</dbReference>
<dbReference type="Pfam" id="PF13602">
    <property type="entry name" value="ADH_zinc_N_2"/>
    <property type="match status" value="1"/>
</dbReference>
<dbReference type="InterPro" id="IPR029063">
    <property type="entry name" value="SAM-dependent_MTases_sf"/>
</dbReference>
<gene>
    <name evidence="10" type="ORF">PVAG01_08447</name>
</gene>
<dbReference type="EMBL" id="JBFCZG010000007">
    <property type="protein sequence ID" value="KAL3419948.1"/>
    <property type="molecule type" value="Genomic_DNA"/>
</dbReference>
<feature type="domain" description="Carrier" evidence="7">
    <location>
        <begin position="2241"/>
        <end position="2321"/>
    </location>
</feature>
<name>A0ABR4P9G3_9HELO</name>
<evidence type="ECO:0000256" key="2">
    <source>
        <dbReference type="ARBA" id="ARBA00022553"/>
    </source>
</evidence>
<dbReference type="Pfam" id="PF14765">
    <property type="entry name" value="PS-DH"/>
    <property type="match status" value="1"/>
</dbReference>
<dbReference type="InterPro" id="IPR042104">
    <property type="entry name" value="PKS_dehydratase_sf"/>
</dbReference>
<dbReference type="Pfam" id="PF02801">
    <property type="entry name" value="Ketoacyl-synt_C"/>
    <property type="match status" value="1"/>
</dbReference>
<dbReference type="PROSITE" id="PS01162">
    <property type="entry name" value="QOR_ZETA_CRYSTAL"/>
    <property type="match status" value="1"/>
</dbReference>
<dbReference type="InterPro" id="IPR049551">
    <property type="entry name" value="PKS_DH_C"/>
</dbReference>
<dbReference type="SMART" id="SM00826">
    <property type="entry name" value="PKS_DH"/>
    <property type="match status" value="1"/>
</dbReference>
<dbReference type="Pfam" id="PF00109">
    <property type="entry name" value="ketoacyl-synt"/>
    <property type="match status" value="1"/>
</dbReference>
<dbReference type="InterPro" id="IPR036736">
    <property type="entry name" value="ACP-like_sf"/>
</dbReference>
<feature type="active site" description="Proton acceptor; for dehydratase activity" evidence="6">
    <location>
        <position position="903"/>
    </location>
</feature>
<dbReference type="InterPro" id="IPR020843">
    <property type="entry name" value="ER"/>
</dbReference>
<dbReference type="InterPro" id="IPR020807">
    <property type="entry name" value="PKS_DH"/>
</dbReference>
<dbReference type="Gene3D" id="3.10.129.110">
    <property type="entry name" value="Polyketide synthase dehydratase"/>
    <property type="match status" value="1"/>
</dbReference>
<dbReference type="InterPro" id="IPR020841">
    <property type="entry name" value="PKS_Beta-ketoAc_synthase_dom"/>
</dbReference>
<dbReference type="SMART" id="SM00829">
    <property type="entry name" value="PKS_ER"/>
    <property type="match status" value="1"/>
</dbReference>
<dbReference type="SUPFAM" id="SSF52151">
    <property type="entry name" value="FabD/lysophospholipase-like"/>
    <property type="match status" value="1"/>
</dbReference>
<dbReference type="InterPro" id="IPR057326">
    <property type="entry name" value="KR_dom"/>
</dbReference>
<dbReference type="SMART" id="SM00827">
    <property type="entry name" value="PKS_AT"/>
    <property type="match status" value="1"/>
</dbReference>
<keyword evidence="5" id="KW-0012">Acyltransferase</keyword>